<evidence type="ECO:0000313" key="4">
    <source>
        <dbReference type="Proteomes" id="UP001283341"/>
    </source>
</evidence>
<feature type="compositionally biased region" description="Low complexity" evidence="1">
    <location>
        <begin position="142"/>
        <end position="166"/>
    </location>
</feature>
<dbReference type="EMBL" id="JAUEDM010000001">
    <property type="protein sequence ID" value="KAK3330034.1"/>
    <property type="molecule type" value="Genomic_DNA"/>
</dbReference>
<keyword evidence="2" id="KW-0472">Membrane</keyword>
<dbReference type="Proteomes" id="UP001283341">
    <property type="component" value="Unassembled WGS sequence"/>
</dbReference>
<feature type="transmembrane region" description="Helical" evidence="2">
    <location>
        <begin position="307"/>
        <end position="328"/>
    </location>
</feature>
<organism evidence="3 4">
    <name type="scientific">Apodospora peruviana</name>
    <dbReference type="NCBI Taxonomy" id="516989"/>
    <lineage>
        <taxon>Eukaryota</taxon>
        <taxon>Fungi</taxon>
        <taxon>Dikarya</taxon>
        <taxon>Ascomycota</taxon>
        <taxon>Pezizomycotina</taxon>
        <taxon>Sordariomycetes</taxon>
        <taxon>Sordariomycetidae</taxon>
        <taxon>Sordariales</taxon>
        <taxon>Lasiosphaeriaceae</taxon>
        <taxon>Apodospora</taxon>
    </lineage>
</organism>
<dbReference type="PANTHER" id="PTHR34414:SF1">
    <property type="entry name" value="SUBTILISIN-LIKE SERINE PROTEASE"/>
    <property type="match status" value="1"/>
</dbReference>
<keyword evidence="2" id="KW-0812">Transmembrane</keyword>
<feature type="region of interest" description="Disordered" evidence="1">
    <location>
        <begin position="1"/>
        <end position="25"/>
    </location>
</feature>
<protein>
    <submittedName>
        <fullName evidence="3">Uncharacterized protein</fullName>
    </submittedName>
</protein>
<gene>
    <name evidence="3" type="ORF">B0H66DRAFT_43366</name>
</gene>
<sequence>MTTTPFPAEAALGSHDTSATHLPGEPRVPLDRTRVHAFLHRELATPFLDELYPWVLIFAARTGDNISSLHRQRLKGREIFVAEDPRLHMVWDKYKIYIKPLPACLLHHGVWEAFLSEEEPQLVAQEDGDNNNDDPKPPPPTNDNDNTTIPYHQPYYTSSSQTTEQTGKPTTFDRRIALGFLRSYGHLIQHPSDFKIACEVGLLPDFSEVVPITWTRWARFISHFQDIPDSAVSPRYHFGHLRLGRLDWAVRLRLLHRTFVQPFLGKRKEDGVTPASANNYWDGHKRTWYYLQPYWSIPVLLEGMFNYFLFAFATASLVLSAMQVMLAVPLQDLGWIPTTEDGTTSSQYVLGLWRFFWVFSNATIYVLAAVCLGMLVMLVYPYLTKFGAAMRTRRQPLRG</sequence>
<accession>A0AAE0MGE1</accession>
<keyword evidence="4" id="KW-1185">Reference proteome</keyword>
<dbReference type="Pfam" id="PF20246">
    <property type="entry name" value="DUF6601"/>
    <property type="match status" value="1"/>
</dbReference>
<dbReference type="InterPro" id="IPR046536">
    <property type="entry name" value="DUF6601"/>
</dbReference>
<dbReference type="AlphaFoldDB" id="A0AAE0MGE1"/>
<name>A0AAE0MGE1_9PEZI</name>
<keyword evidence="2" id="KW-1133">Transmembrane helix</keyword>
<evidence type="ECO:0000256" key="1">
    <source>
        <dbReference type="SAM" id="MobiDB-lite"/>
    </source>
</evidence>
<dbReference type="PANTHER" id="PTHR34414">
    <property type="entry name" value="HET DOMAIN-CONTAINING PROTEIN-RELATED"/>
    <property type="match status" value="1"/>
</dbReference>
<evidence type="ECO:0000313" key="3">
    <source>
        <dbReference type="EMBL" id="KAK3330034.1"/>
    </source>
</evidence>
<proteinExistence type="predicted"/>
<comment type="caution">
    <text evidence="3">The sequence shown here is derived from an EMBL/GenBank/DDBJ whole genome shotgun (WGS) entry which is preliminary data.</text>
</comment>
<reference evidence="3" key="1">
    <citation type="journal article" date="2023" name="Mol. Phylogenet. Evol.">
        <title>Genome-scale phylogeny and comparative genomics of the fungal order Sordariales.</title>
        <authorList>
            <person name="Hensen N."/>
            <person name="Bonometti L."/>
            <person name="Westerberg I."/>
            <person name="Brannstrom I.O."/>
            <person name="Guillou S."/>
            <person name="Cros-Aarteil S."/>
            <person name="Calhoun S."/>
            <person name="Haridas S."/>
            <person name="Kuo A."/>
            <person name="Mondo S."/>
            <person name="Pangilinan J."/>
            <person name="Riley R."/>
            <person name="LaButti K."/>
            <person name="Andreopoulos B."/>
            <person name="Lipzen A."/>
            <person name="Chen C."/>
            <person name="Yan M."/>
            <person name="Daum C."/>
            <person name="Ng V."/>
            <person name="Clum A."/>
            <person name="Steindorff A."/>
            <person name="Ohm R.A."/>
            <person name="Martin F."/>
            <person name="Silar P."/>
            <person name="Natvig D.O."/>
            <person name="Lalanne C."/>
            <person name="Gautier V."/>
            <person name="Ament-Velasquez S.L."/>
            <person name="Kruys A."/>
            <person name="Hutchinson M.I."/>
            <person name="Powell A.J."/>
            <person name="Barry K."/>
            <person name="Miller A.N."/>
            <person name="Grigoriev I.V."/>
            <person name="Debuchy R."/>
            <person name="Gladieux P."/>
            <person name="Hiltunen Thoren M."/>
            <person name="Johannesson H."/>
        </authorList>
    </citation>
    <scope>NUCLEOTIDE SEQUENCE</scope>
    <source>
        <strain evidence="3">CBS 118394</strain>
    </source>
</reference>
<feature type="region of interest" description="Disordered" evidence="1">
    <location>
        <begin position="125"/>
        <end position="169"/>
    </location>
</feature>
<evidence type="ECO:0000256" key="2">
    <source>
        <dbReference type="SAM" id="Phobius"/>
    </source>
</evidence>
<feature type="transmembrane region" description="Helical" evidence="2">
    <location>
        <begin position="362"/>
        <end position="383"/>
    </location>
</feature>
<reference evidence="3" key="2">
    <citation type="submission" date="2023-06" db="EMBL/GenBank/DDBJ databases">
        <authorList>
            <consortium name="Lawrence Berkeley National Laboratory"/>
            <person name="Haridas S."/>
            <person name="Hensen N."/>
            <person name="Bonometti L."/>
            <person name="Westerberg I."/>
            <person name="Brannstrom I.O."/>
            <person name="Guillou S."/>
            <person name="Cros-Aarteil S."/>
            <person name="Calhoun S."/>
            <person name="Kuo A."/>
            <person name="Mondo S."/>
            <person name="Pangilinan J."/>
            <person name="Riley R."/>
            <person name="Labutti K."/>
            <person name="Andreopoulos B."/>
            <person name="Lipzen A."/>
            <person name="Chen C."/>
            <person name="Yanf M."/>
            <person name="Daum C."/>
            <person name="Ng V."/>
            <person name="Clum A."/>
            <person name="Steindorff A."/>
            <person name="Ohm R."/>
            <person name="Martin F."/>
            <person name="Silar P."/>
            <person name="Natvig D."/>
            <person name="Lalanne C."/>
            <person name="Gautier V."/>
            <person name="Ament-Velasquez S.L."/>
            <person name="Kruys A."/>
            <person name="Hutchinson M.I."/>
            <person name="Powell A.J."/>
            <person name="Barry K."/>
            <person name="Miller A.N."/>
            <person name="Grigoriev I.V."/>
            <person name="Debuchy R."/>
            <person name="Gladieux P."/>
            <person name="Thoren M.H."/>
            <person name="Johannesson H."/>
        </authorList>
    </citation>
    <scope>NUCLEOTIDE SEQUENCE</scope>
    <source>
        <strain evidence="3">CBS 118394</strain>
    </source>
</reference>